<dbReference type="Gene3D" id="2.40.30.10">
    <property type="entry name" value="Translation factors"/>
    <property type="match status" value="1"/>
</dbReference>
<dbReference type="Proteomes" id="UP000767327">
    <property type="component" value="Unassembled WGS sequence"/>
</dbReference>
<dbReference type="Pfam" id="PF08021">
    <property type="entry name" value="FAD_binding_9"/>
    <property type="match status" value="1"/>
</dbReference>
<dbReference type="GO" id="GO:0016491">
    <property type="term" value="F:oxidoreductase activity"/>
    <property type="evidence" value="ECO:0007669"/>
    <property type="project" value="InterPro"/>
</dbReference>
<name>A0A971ICH4_9BIFI</name>
<dbReference type="Gene3D" id="3.40.50.80">
    <property type="entry name" value="Nucleotide-binding domain of ferredoxin-NADP reductase (FNR) module"/>
    <property type="match status" value="1"/>
</dbReference>
<evidence type="ECO:0000313" key="2">
    <source>
        <dbReference type="EMBL" id="NLT79326.1"/>
    </source>
</evidence>
<proteinExistence type="predicted"/>
<dbReference type="SUPFAM" id="SSF63380">
    <property type="entry name" value="Riboflavin synthase domain-like"/>
    <property type="match status" value="1"/>
</dbReference>
<dbReference type="RefSeq" id="WP_273173069.1">
    <property type="nucleotide sequence ID" value="NZ_JAAXZR010000014.1"/>
</dbReference>
<dbReference type="InterPro" id="IPR039261">
    <property type="entry name" value="FNR_nucleotide-bd"/>
</dbReference>
<accession>A0A971ICH4</accession>
<gene>
    <name evidence="2" type="ORF">GXW98_03440</name>
</gene>
<reference evidence="2" key="1">
    <citation type="journal article" date="2020" name="Biotechnol. Biofuels">
        <title>New insights from the biogas microbiome by comprehensive genome-resolved metagenomics of nearly 1600 species originating from multiple anaerobic digesters.</title>
        <authorList>
            <person name="Campanaro S."/>
            <person name="Treu L."/>
            <person name="Rodriguez-R L.M."/>
            <person name="Kovalovszki A."/>
            <person name="Ziels R.M."/>
            <person name="Maus I."/>
            <person name="Zhu X."/>
            <person name="Kougias P.G."/>
            <person name="Basile A."/>
            <person name="Luo G."/>
            <person name="Schluter A."/>
            <person name="Konstantinidis K.T."/>
            <person name="Angelidaki I."/>
        </authorList>
    </citation>
    <scope>NUCLEOTIDE SEQUENCE</scope>
    <source>
        <strain evidence="2">AS01afH2WH_6</strain>
    </source>
</reference>
<dbReference type="PROSITE" id="PS51384">
    <property type="entry name" value="FAD_FR"/>
    <property type="match status" value="1"/>
</dbReference>
<dbReference type="InterPro" id="IPR039374">
    <property type="entry name" value="SIP_fam"/>
</dbReference>
<dbReference type="InterPro" id="IPR013113">
    <property type="entry name" value="SIP_FAD-bd"/>
</dbReference>
<dbReference type="InterPro" id="IPR017927">
    <property type="entry name" value="FAD-bd_FR_type"/>
</dbReference>
<dbReference type="AlphaFoldDB" id="A0A971ICH4"/>
<dbReference type="CDD" id="cd06193">
    <property type="entry name" value="siderophore_interacting"/>
    <property type="match status" value="1"/>
</dbReference>
<evidence type="ECO:0000259" key="1">
    <source>
        <dbReference type="PROSITE" id="PS51384"/>
    </source>
</evidence>
<dbReference type="EMBL" id="JAAXZR010000014">
    <property type="protein sequence ID" value="NLT79326.1"/>
    <property type="molecule type" value="Genomic_DNA"/>
</dbReference>
<dbReference type="InterPro" id="IPR007037">
    <property type="entry name" value="SIP_rossman_dom"/>
</dbReference>
<dbReference type="PANTHER" id="PTHR30157:SF0">
    <property type="entry name" value="NADPH-DEPENDENT FERRIC-CHELATE REDUCTASE"/>
    <property type="match status" value="1"/>
</dbReference>
<protein>
    <submittedName>
        <fullName evidence="2">Siderophore-interacting protein</fullName>
    </submittedName>
</protein>
<reference evidence="2" key="2">
    <citation type="submission" date="2020-01" db="EMBL/GenBank/DDBJ databases">
        <authorList>
            <person name="Campanaro S."/>
        </authorList>
    </citation>
    <scope>NUCLEOTIDE SEQUENCE</scope>
    <source>
        <strain evidence="2">AS01afH2WH_6</strain>
    </source>
</reference>
<dbReference type="InterPro" id="IPR017938">
    <property type="entry name" value="Riboflavin_synthase-like_b-brl"/>
</dbReference>
<dbReference type="Pfam" id="PF04954">
    <property type="entry name" value="SIP"/>
    <property type="match status" value="1"/>
</dbReference>
<feature type="domain" description="FAD-binding FR-type" evidence="1">
    <location>
        <begin position="18"/>
        <end position="152"/>
    </location>
</feature>
<organism evidence="2 3">
    <name type="scientific">Bifidobacterium crudilactis</name>
    <dbReference type="NCBI Taxonomy" id="327277"/>
    <lineage>
        <taxon>Bacteria</taxon>
        <taxon>Bacillati</taxon>
        <taxon>Actinomycetota</taxon>
        <taxon>Actinomycetes</taxon>
        <taxon>Bifidobacteriales</taxon>
        <taxon>Bifidobacteriaceae</taxon>
        <taxon>Bifidobacterium</taxon>
    </lineage>
</organism>
<comment type="caution">
    <text evidence="2">The sequence shown here is derived from an EMBL/GenBank/DDBJ whole genome shotgun (WGS) entry which is preliminary data.</text>
</comment>
<sequence length="333" mass="36602">MNSSQPTEGQSAKQIPAFRPYLVKVARTEQLSTSFRRLVFTGDDLQYIGTDGLDQRIKILLPLEGGRWGDPYLFAPDSVERGSWWEQWRALAPEDRNPIRTYTIRSADCEHRELSVDFVIHNDPGPAGTFAQQAEVGSQVVIIGPDRRAEDSSIGIDFHPGQANTILLAGDETAVPAMGGILQGLLDSHWSGQGKALIEVPYADDTTLQLPHPEGFALDWVSRSSGQTNLAHGVSLITRVEDYAAEHPALFPADASDATSAAALASSGFTDIDVDRELLWEVPEQAHVNGFYAWMAGEAAMVRSLRRILVKDHGIDRSRVAFMGYWRAGKSEM</sequence>
<dbReference type="PANTHER" id="PTHR30157">
    <property type="entry name" value="FERRIC REDUCTASE, NADPH-DEPENDENT"/>
    <property type="match status" value="1"/>
</dbReference>
<evidence type="ECO:0000313" key="3">
    <source>
        <dbReference type="Proteomes" id="UP000767327"/>
    </source>
</evidence>